<evidence type="ECO:0000313" key="2">
    <source>
        <dbReference type="Proteomes" id="UP000823388"/>
    </source>
</evidence>
<proteinExistence type="predicted"/>
<comment type="caution">
    <text evidence="1">The sequence shown here is derived from an EMBL/GenBank/DDBJ whole genome shotgun (WGS) entry which is preliminary data.</text>
</comment>
<keyword evidence="2" id="KW-1185">Reference proteome</keyword>
<dbReference type="EMBL" id="CM029040">
    <property type="protein sequence ID" value="KAG2631854.1"/>
    <property type="molecule type" value="Genomic_DNA"/>
</dbReference>
<name>A0A8T0VEV8_PANVG</name>
<protein>
    <submittedName>
        <fullName evidence="1">Uncharacterized protein</fullName>
    </submittedName>
</protein>
<evidence type="ECO:0000313" key="1">
    <source>
        <dbReference type="EMBL" id="KAG2631854.1"/>
    </source>
</evidence>
<dbReference type="AlphaFoldDB" id="A0A8T0VEV8"/>
<dbReference type="Proteomes" id="UP000823388">
    <property type="component" value="Chromosome 2N"/>
</dbReference>
<sequence>MDWFTCLSHCKVQVNMSNDEARLQFTDGKFNLHCSPCKIKCSYHIEKDEDIDVTTPTGSSLLQPPSISMCHLVSDLGKLVPFPDLSEPSDTDQSIGGSSSIQGLSSALGHICLGTPDGGQMGTSATTQEEGIDELSDKHAGFFIHRTLSSLNLSLEETEKLKEKYVFAETMSREDALKKVRKKLLLCNIQQRKFPLKMPMKGADVFVYDEELRQVCRLRRPEYCIADQKSKRMGDLLISVKTCSAREHQNASNFFITCPHVLLVRKTLKSL</sequence>
<reference evidence="1" key="1">
    <citation type="submission" date="2020-05" db="EMBL/GenBank/DDBJ databases">
        <title>WGS assembly of Panicum virgatum.</title>
        <authorList>
            <person name="Lovell J.T."/>
            <person name="Jenkins J."/>
            <person name="Shu S."/>
            <person name="Juenger T.E."/>
            <person name="Schmutz J."/>
        </authorList>
    </citation>
    <scope>NUCLEOTIDE SEQUENCE</scope>
    <source>
        <strain evidence="1">AP13</strain>
    </source>
</reference>
<organism evidence="1 2">
    <name type="scientific">Panicum virgatum</name>
    <name type="common">Blackwell switchgrass</name>
    <dbReference type="NCBI Taxonomy" id="38727"/>
    <lineage>
        <taxon>Eukaryota</taxon>
        <taxon>Viridiplantae</taxon>
        <taxon>Streptophyta</taxon>
        <taxon>Embryophyta</taxon>
        <taxon>Tracheophyta</taxon>
        <taxon>Spermatophyta</taxon>
        <taxon>Magnoliopsida</taxon>
        <taxon>Liliopsida</taxon>
        <taxon>Poales</taxon>
        <taxon>Poaceae</taxon>
        <taxon>PACMAD clade</taxon>
        <taxon>Panicoideae</taxon>
        <taxon>Panicodae</taxon>
        <taxon>Paniceae</taxon>
        <taxon>Panicinae</taxon>
        <taxon>Panicum</taxon>
        <taxon>Panicum sect. Hiantes</taxon>
    </lineage>
</organism>
<gene>
    <name evidence="1" type="ORF">PVAP13_2NG049900</name>
</gene>
<accession>A0A8T0VEV8</accession>